<dbReference type="Proteomes" id="UP000531251">
    <property type="component" value="Unassembled WGS sequence"/>
</dbReference>
<proteinExistence type="predicted"/>
<evidence type="ECO:0000313" key="2">
    <source>
        <dbReference type="EMBL" id="NJB97133.1"/>
    </source>
</evidence>
<keyword evidence="1" id="KW-0472">Membrane</keyword>
<keyword evidence="1" id="KW-1133">Transmembrane helix</keyword>
<reference evidence="2 3" key="1">
    <citation type="submission" date="2020-03" db="EMBL/GenBank/DDBJ databases">
        <title>Genomic Encyclopedia of Type Strains, Phase IV (KMG-IV): sequencing the most valuable type-strain genomes for metagenomic binning, comparative biology and taxonomic classification.</title>
        <authorList>
            <person name="Goeker M."/>
        </authorList>
    </citation>
    <scope>NUCLEOTIDE SEQUENCE [LARGE SCALE GENOMIC DNA]</scope>
    <source>
        <strain evidence="2 3">DSM 7225</strain>
    </source>
</reference>
<organism evidence="2 3">
    <name type="scientific">Sphingomonas trueperi</name>
    <dbReference type="NCBI Taxonomy" id="53317"/>
    <lineage>
        <taxon>Bacteria</taxon>
        <taxon>Pseudomonadati</taxon>
        <taxon>Pseudomonadota</taxon>
        <taxon>Alphaproteobacteria</taxon>
        <taxon>Sphingomonadales</taxon>
        <taxon>Sphingomonadaceae</taxon>
        <taxon>Sphingomonas</taxon>
    </lineage>
</organism>
<dbReference type="AlphaFoldDB" id="A0A7X5XXE5"/>
<gene>
    <name evidence="2" type="ORF">GGR89_001439</name>
</gene>
<dbReference type="EMBL" id="JAATJB010000003">
    <property type="protein sequence ID" value="NJB97133.1"/>
    <property type="molecule type" value="Genomic_DNA"/>
</dbReference>
<evidence type="ECO:0000256" key="1">
    <source>
        <dbReference type="SAM" id="Phobius"/>
    </source>
</evidence>
<keyword evidence="1" id="KW-0812">Transmembrane</keyword>
<evidence type="ECO:0000313" key="3">
    <source>
        <dbReference type="Proteomes" id="UP000531251"/>
    </source>
</evidence>
<protein>
    <submittedName>
        <fullName evidence="2">Uncharacterized protein</fullName>
    </submittedName>
</protein>
<dbReference type="RefSeq" id="WP_137861103.1">
    <property type="nucleotide sequence ID" value="NZ_BAAADY010000002.1"/>
</dbReference>
<accession>A0A7X5XXE5</accession>
<name>A0A7X5XXE5_9SPHN</name>
<sequence length="377" mass="41720">MAALTHAAVQASSTPLPVAAPPASSMVVWAAIIGATSALLVSILKDYLFERLKERRVREQSEATVYRQYLAPLSESCEKIVWRSKEIFIDKRHAFLKTSTLPLDFNAYKRISTLYRIATLIGWIRGMNLELRALPRGKTNVATPISKQIAAFQKALADGPHVELHRLTRLSALWGIDLTRLDQTCQAALAMRFEVEAHTATEGKLKSDPDHLRSLPVDKKLEICRRLAAYLAKETGGKAPDDDVVRETVERAVGGLSYREALLYRDWQDALGDAMIERDPDSVRRFRIIGYEKFTRLLETDAPWFAVLSRSIDDIDFDEIDPSDFRSQQLRDLSAAVASILIGIAGTKDASLVDATTLEAAAGLQKAIAEATQTAGA</sequence>
<feature type="transmembrane region" description="Helical" evidence="1">
    <location>
        <begin position="26"/>
        <end position="48"/>
    </location>
</feature>
<keyword evidence="3" id="KW-1185">Reference proteome</keyword>
<comment type="caution">
    <text evidence="2">The sequence shown here is derived from an EMBL/GenBank/DDBJ whole genome shotgun (WGS) entry which is preliminary data.</text>
</comment>